<dbReference type="SUPFAM" id="SSF56672">
    <property type="entry name" value="DNA/RNA polymerases"/>
    <property type="match status" value="1"/>
</dbReference>
<evidence type="ECO:0000313" key="1">
    <source>
        <dbReference type="EMBL" id="CAJ1408832.1"/>
    </source>
</evidence>
<accession>A0AA36NIS5</accession>
<dbReference type="PANTHER" id="PTHR33050">
    <property type="entry name" value="REVERSE TRANSCRIPTASE DOMAIN-CONTAINING PROTEIN"/>
    <property type="match status" value="1"/>
</dbReference>
<gene>
    <name evidence="1" type="ORF">EVOR1521_LOCUS30081</name>
</gene>
<evidence type="ECO:0000313" key="2">
    <source>
        <dbReference type="Proteomes" id="UP001178507"/>
    </source>
</evidence>
<dbReference type="Proteomes" id="UP001178507">
    <property type="component" value="Unassembled WGS sequence"/>
</dbReference>
<sequence length="656" mass="73339">MAMGVQHPMDTSHHVESPTSYALSFVLKHSDEMVKLERKKNLLQARLMAKRLVSEEQFLHSALDPPLQRVLGGKRLLLWKELLIKYGYDDLAVYDFMAKGVPLVGQHDVPSCYPIQHRVATLTGDDLDRSAIWRRKAILGKLRGEPNLEHVAHLEEACREEVDAGFLEGPFLSEVAVSERLGRTDWSLIHRFVLVQGAEMKLRPIDDCMESQMNAAYTSTSYLKLQDVDYVTGLALQVAEASSAGKQRHGSGTWMGKCLDLSKAYKQLGILPAHRHYGVIFFHDAAGNPKFYISNSLMFGATAAVYAFNRVSRSIWFLMNKMLVIPCGVFYDDFPLLSPCETASNADESASELLDLLGWRHARTGPKGLPFASSFNVLGAKLDLSRVQEGVVTLGNKEGRIARLVERMGLAKTNGKMSVHEAQVLHGLMRYSVGFFAGRHLHQVCAELLQMGGSNDAEQVASLVDYAVSILSISKPREISIGREKRPLVIFTDGAWDNGVGGLGVVVVDTATDERLVLSGSVPQKLINYWKVKVGEQLICQIELFAVLWARWRFRDLIRDRRTIFWIDNESARFSLIKGVSPSLTMQCLVREFYLMDVEHPAFSWFERVPSSSNVADAPSRRDPEAACSLLGISNWEEIAVPEELTQALFAKRLVM</sequence>
<reference evidence="1" key="1">
    <citation type="submission" date="2023-08" db="EMBL/GenBank/DDBJ databases">
        <authorList>
            <person name="Chen Y."/>
            <person name="Shah S."/>
            <person name="Dougan E. K."/>
            <person name="Thang M."/>
            <person name="Chan C."/>
        </authorList>
    </citation>
    <scope>NUCLEOTIDE SEQUENCE</scope>
</reference>
<organism evidence="1 2">
    <name type="scientific">Effrenium voratum</name>
    <dbReference type="NCBI Taxonomy" id="2562239"/>
    <lineage>
        <taxon>Eukaryota</taxon>
        <taxon>Sar</taxon>
        <taxon>Alveolata</taxon>
        <taxon>Dinophyceae</taxon>
        <taxon>Suessiales</taxon>
        <taxon>Symbiodiniaceae</taxon>
        <taxon>Effrenium</taxon>
    </lineage>
</organism>
<keyword evidence="2" id="KW-1185">Reference proteome</keyword>
<comment type="caution">
    <text evidence="1">The sequence shown here is derived from an EMBL/GenBank/DDBJ whole genome shotgun (WGS) entry which is preliminary data.</text>
</comment>
<dbReference type="InterPro" id="IPR043502">
    <property type="entry name" value="DNA/RNA_pol_sf"/>
</dbReference>
<dbReference type="InterPro" id="IPR052055">
    <property type="entry name" value="Hepadnavirus_pol/RT"/>
</dbReference>
<dbReference type="AlphaFoldDB" id="A0AA36NIS5"/>
<protein>
    <submittedName>
        <fullName evidence="1">Uncharacterized protein</fullName>
    </submittedName>
</protein>
<dbReference type="EMBL" id="CAUJNA010003736">
    <property type="protein sequence ID" value="CAJ1408832.1"/>
    <property type="molecule type" value="Genomic_DNA"/>
</dbReference>
<dbReference type="PANTHER" id="PTHR33050:SF7">
    <property type="entry name" value="RIBONUCLEASE H"/>
    <property type="match status" value="1"/>
</dbReference>
<name>A0AA36NIS5_9DINO</name>
<proteinExistence type="predicted"/>